<proteinExistence type="predicted"/>
<keyword evidence="3" id="KW-1185">Reference proteome</keyword>
<gene>
    <name evidence="2" type="ORF">ALEPTO_LOCUS11359</name>
</gene>
<keyword evidence="1" id="KW-0175">Coiled coil</keyword>
<dbReference type="AlphaFoldDB" id="A0A9N9HMQ4"/>
<evidence type="ECO:0000256" key="1">
    <source>
        <dbReference type="SAM" id="Coils"/>
    </source>
</evidence>
<accession>A0A9N9HMQ4</accession>
<comment type="caution">
    <text evidence="2">The sequence shown here is derived from an EMBL/GenBank/DDBJ whole genome shotgun (WGS) entry which is preliminary data.</text>
</comment>
<name>A0A9N9HMQ4_9GLOM</name>
<protein>
    <submittedName>
        <fullName evidence="2">11779_t:CDS:1</fullName>
    </submittedName>
</protein>
<organism evidence="2 3">
    <name type="scientific">Ambispora leptoticha</name>
    <dbReference type="NCBI Taxonomy" id="144679"/>
    <lineage>
        <taxon>Eukaryota</taxon>
        <taxon>Fungi</taxon>
        <taxon>Fungi incertae sedis</taxon>
        <taxon>Mucoromycota</taxon>
        <taxon>Glomeromycotina</taxon>
        <taxon>Glomeromycetes</taxon>
        <taxon>Archaeosporales</taxon>
        <taxon>Ambisporaceae</taxon>
        <taxon>Ambispora</taxon>
    </lineage>
</organism>
<feature type="non-terminal residue" evidence="2">
    <location>
        <position position="460"/>
    </location>
</feature>
<dbReference type="OrthoDB" id="2417691at2759"/>
<reference evidence="2" key="1">
    <citation type="submission" date="2021-06" db="EMBL/GenBank/DDBJ databases">
        <authorList>
            <person name="Kallberg Y."/>
            <person name="Tangrot J."/>
            <person name="Rosling A."/>
        </authorList>
    </citation>
    <scope>NUCLEOTIDE SEQUENCE</scope>
    <source>
        <strain evidence="2">FL130A</strain>
    </source>
</reference>
<dbReference type="Proteomes" id="UP000789508">
    <property type="component" value="Unassembled WGS sequence"/>
</dbReference>
<evidence type="ECO:0000313" key="3">
    <source>
        <dbReference type="Proteomes" id="UP000789508"/>
    </source>
</evidence>
<sequence>KVALSLHSLTETDASEEEKKRVCHSLLERTDHIIREVEEALDKLRGARFSENETSLREERSHLIQRYQTLKEKLRKVRGIISRQAGEEVMVVTPLQQKNVKIGYCYFCDVSISDNFAYKLNEREQSTLGIELAEGTAFCSQNQVEKPENAGFFRRLGQKLGLVKKPNPLSKIERVRRLKEKLNIQLKSEGEELKKALLFLSLSKQKEEERKRLEEKFLSKKNKIEPIELPNIPVENILVAEYVVAPGQFLKTPCFVELIFASKFMRDCYRVGGKVLGKKLNLEILTNQLAMVLEALEEYIRKENCYSDWTSKEQFFNRTMPKNETTSEKAENHFFSQFYVAKNGNNRLYSAYEAASEKENRKIINLDLENPLHCQAYLEINKEFGYAPQTEKEQRANYPKYYEVKIKGDAEQEKIKELEEKKDRPKPKDEREREMILEAFAEETLMSLELYIQKLDYYPG</sequence>
<feature type="coiled-coil region" evidence="1">
    <location>
        <begin position="172"/>
        <end position="223"/>
    </location>
</feature>
<evidence type="ECO:0000313" key="2">
    <source>
        <dbReference type="EMBL" id="CAG8695189.1"/>
    </source>
</evidence>
<dbReference type="EMBL" id="CAJVPS010017819">
    <property type="protein sequence ID" value="CAG8695189.1"/>
    <property type="molecule type" value="Genomic_DNA"/>
</dbReference>